<evidence type="ECO:0000256" key="5">
    <source>
        <dbReference type="ARBA" id="ARBA00023157"/>
    </source>
</evidence>
<keyword evidence="8" id="KW-1185">Reference proteome</keyword>
<dbReference type="InterPro" id="IPR043504">
    <property type="entry name" value="Peptidase_S1_PA_chymotrypsin"/>
</dbReference>
<evidence type="ECO:0000256" key="2">
    <source>
        <dbReference type="ARBA" id="ARBA00022670"/>
    </source>
</evidence>
<evidence type="ECO:0000256" key="1">
    <source>
        <dbReference type="ARBA" id="ARBA00007664"/>
    </source>
</evidence>
<dbReference type="Pfam" id="PF00089">
    <property type="entry name" value="Trypsin"/>
    <property type="match status" value="1"/>
</dbReference>
<proteinExistence type="inferred from homology"/>
<sequence>VSIEANNGLRCSGSVISPSWVVTVANCLIDLKHTDLRVRVNAVLRGVLGQLYEVLSVTLHPDYDPETMDYDVALLEINGTTNKYVTIAKDVPFDGLNARVSGWGAPSSGEWLSAELSEKIVTIVYFNDCKYIYESIGNPVTERMLCASGTYGGPCQGDAGDPLIYNRELIGMMSWSFGCGDGNFPAVYTDVTKLRDWILGTITLPPIEPKNG</sequence>
<dbReference type="EMBL" id="BLKM01007186">
    <property type="protein sequence ID" value="GFG29951.1"/>
    <property type="molecule type" value="Genomic_DNA"/>
</dbReference>
<dbReference type="AlphaFoldDB" id="A0A6L2PBW4"/>
<comment type="caution">
    <text evidence="7">The sequence shown here is derived from an EMBL/GenBank/DDBJ whole genome shotgun (WGS) entry which is preliminary data.</text>
</comment>
<keyword evidence="2" id="KW-0645">Protease</keyword>
<dbReference type="InParanoid" id="A0A6L2PBW4"/>
<dbReference type="OrthoDB" id="10059102at2759"/>
<dbReference type="InterPro" id="IPR001314">
    <property type="entry name" value="Peptidase_S1A"/>
</dbReference>
<dbReference type="CDD" id="cd00190">
    <property type="entry name" value="Tryp_SPc"/>
    <property type="match status" value="1"/>
</dbReference>
<accession>A0A6L2PBW4</accession>
<keyword evidence="5" id="KW-1015">Disulfide bond</keyword>
<evidence type="ECO:0000313" key="8">
    <source>
        <dbReference type="Proteomes" id="UP000502823"/>
    </source>
</evidence>
<dbReference type="Proteomes" id="UP000502823">
    <property type="component" value="Unassembled WGS sequence"/>
</dbReference>
<dbReference type="InterPro" id="IPR001254">
    <property type="entry name" value="Trypsin_dom"/>
</dbReference>
<dbReference type="SMART" id="SM00020">
    <property type="entry name" value="Tryp_SPc"/>
    <property type="match status" value="1"/>
</dbReference>
<evidence type="ECO:0000256" key="3">
    <source>
        <dbReference type="ARBA" id="ARBA00022801"/>
    </source>
</evidence>
<name>A0A6L2PBW4_COPFO</name>
<organism evidence="7 8">
    <name type="scientific">Coptotermes formosanus</name>
    <name type="common">Formosan subterranean termite</name>
    <dbReference type="NCBI Taxonomy" id="36987"/>
    <lineage>
        <taxon>Eukaryota</taxon>
        <taxon>Metazoa</taxon>
        <taxon>Ecdysozoa</taxon>
        <taxon>Arthropoda</taxon>
        <taxon>Hexapoda</taxon>
        <taxon>Insecta</taxon>
        <taxon>Pterygota</taxon>
        <taxon>Neoptera</taxon>
        <taxon>Polyneoptera</taxon>
        <taxon>Dictyoptera</taxon>
        <taxon>Blattodea</taxon>
        <taxon>Blattoidea</taxon>
        <taxon>Termitoidae</taxon>
        <taxon>Rhinotermitidae</taxon>
        <taxon>Coptotermes</taxon>
    </lineage>
</organism>
<dbReference type="GO" id="GO:0006508">
    <property type="term" value="P:proteolysis"/>
    <property type="evidence" value="ECO:0007669"/>
    <property type="project" value="UniProtKB-KW"/>
</dbReference>
<dbReference type="PANTHER" id="PTHR24276">
    <property type="entry name" value="POLYSERASE-RELATED"/>
    <property type="match status" value="1"/>
</dbReference>
<protein>
    <recommendedName>
        <fullName evidence="6">Peptidase S1 domain-containing protein</fullName>
    </recommendedName>
</protein>
<dbReference type="PANTHER" id="PTHR24276:SF91">
    <property type="entry name" value="AT26814P-RELATED"/>
    <property type="match status" value="1"/>
</dbReference>
<dbReference type="PROSITE" id="PS50240">
    <property type="entry name" value="TRYPSIN_DOM"/>
    <property type="match status" value="1"/>
</dbReference>
<reference evidence="8" key="1">
    <citation type="submission" date="2020-01" db="EMBL/GenBank/DDBJ databases">
        <title>Draft genome sequence of the Termite Coptotermes fromosanus.</title>
        <authorList>
            <person name="Itakura S."/>
            <person name="Yosikawa Y."/>
            <person name="Umezawa K."/>
        </authorList>
    </citation>
    <scope>NUCLEOTIDE SEQUENCE [LARGE SCALE GENOMIC DNA]</scope>
</reference>
<dbReference type="PRINTS" id="PR00722">
    <property type="entry name" value="CHYMOTRYPSIN"/>
</dbReference>
<evidence type="ECO:0000256" key="4">
    <source>
        <dbReference type="ARBA" id="ARBA00022825"/>
    </source>
</evidence>
<evidence type="ECO:0000313" key="7">
    <source>
        <dbReference type="EMBL" id="GFG29951.1"/>
    </source>
</evidence>
<gene>
    <name evidence="7" type="ORF">Cfor_04394</name>
</gene>
<feature type="domain" description="Peptidase S1" evidence="6">
    <location>
        <begin position="1"/>
        <end position="203"/>
    </location>
</feature>
<dbReference type="InterPro" id="IPR009003">
    <property type="entry name" value="Peptidase_S1_PA"/>
</dbReference>
<comment type="similarity">
    <text evidence="1">Belongs to the peptidase S1 family.</text>
</comment>
<keyword evidence="4" id="KW-0720">Serine protease</keyword>
<keyword evidence="3" id="KW-0378">Hydrolase</keyword>
<dbReference type="SUPFAM" id="SSF50494">
    <property type="entry name" value="Trypsin-like serine proteases"/>
    <property type="match status" value="1"/>
</dbReference>
<dbReference type="InterPro" id="IPR050430">
    <property type="entry name" value="Peptidase_S1"/>
</dbReference>
<evidence type="ECO:0000259" key="6">
    <source>
        <dbReference type="PROSITE" id="PS50240"/>
    </source>
</evidence>
<feature type="non-terminal residue" evidence="7">
    <location>
        <position position="1"/>
    </location>
</feature>
<dbReference type="Gene3D" id="2.40.10.10">
    <property type="entry name" value="Trypsin-like serine proteases"/>
    <property type="match status" value="1"/>
</dbReference>
<dbReference type="GO" id="GO:0004252">
    <property type="term" value="F:serine-type endopeptidase activity"/>
    <property type="evidence" value="ECO:0007669"/>
    <property type="project" value="InterPro"/>
</dbReference>